<accession>A0A438AMG7</accession>
<organism evidence="3 4">
    <name type="scientific">Mesobaculum littorinae</name>
    <dbReference type="NCBI Taxonomy" id="2486419"/>
    <lineage>
        <taxon>Bacteria</taxon>
        <taxon>Pseudomonadati</taxon>
        <taxon>Pseudomonadota</taxon>
        <taxon>Alphaproteobacteria</taxon>
        <taxon>Rhodobacterales</taxon>
        <taxon>Roseobacteraceae</taxon>
        <taxon>Mesobaculum</taxon>
    </lineage>
</organism>
<evidence type="ECO:0000259" key="2">
    <source>
        <dbReference type="Pfam" id="PF20057"/>
    </source>
</evidence>
<dbReference type="RefSeq" id="WP_127905302.1">
    <property type="nucleotide sequence ID" value="NZ_RQXX01000001.1"/>
</dbReference>
<reference evidence="3 4" key="1">
    <citation type="submission" date="2018-11" db="EMBL/GenBank/DDBJ databases">
        <title>Mesobaculum littorinae gen. nov., sp. nov., isolated from Littorina scabra that represents a novel genus of the order Rhodobacteraceae.</title>
        <authorList>
            <person name="Li F."/>
        </authorList>
    </citation>
    <scope>NUCLEOTIDE SEQUENCE [LARGE SCALE GENOMIC DNA]</scope>
    <source>
        <strain evidence="3 4">M0103</strain>
    </source>
</reference>
<evidence type="ECO:0000256" key="1">
    <source>
        <dbReference type="SAM" id="MobiDB-lite"/>
    </source>
</evidence>
<keyword evidence="4" id="KW-1185">Reference proteome</keyword>
<feature type="region of interest" description="Disordered" evidence="1">
    <location>
        <begin position="72"/>
        <end position="141"/>
    </location>
</feature>
<dbReference type="Proteomes" id="UP000285908">
    <property type="component" value="Unassembled WGS sequence"/>
</dbReference>
<evidence type="ECO:0000313" key="3">
    <source>
        <dbReference type="EMBL" id="RVV99859.1"/>
    </source>
</evidence>
<dbReference type="Pfam" id="PF20057">
    <property type="entry name" value="DUF6456"/>
    <property type="match status" value="1"/>
</dbReference>
<sequence>MGMQRPAGPAPSWLPERAQLYLEHVEGGTSLRKLAQRHGCHPSTMLRRIRKVEASRDDPLIDHALDRLCAAGADTGGSMPKQDTIRVPQPRPVDTGAITDTVPPAPRSQHPGKVDARTASSSRQAPAASARNTAPGPEDEGFEHEALRIMRRLAEPDSSLALAPGMESAIVVRDAPEGPVRTAVVSRGLAEALALRDWIAVRSTGRVSRYVLSATGRIALKRMLAEEGGADAPFADQHREFAAREEDAVPRVGRGNMAESPLALLARRRDRDGRRFLSPDLVAAGERLREDFELAQMGPRVTQNWDRFLTAGTQGGNWGDPAGRGPEGARARVTEALADLGPGLGDVVLRTCCYLEGMEAVERRLGWAARSGKIVLRIALQRLLRHYDEKHGGRTPLVG</sequence>
<feature type="compositionally biased region" description="Low complexity" evidence="1">
    <location>
        <begin position="117"/>
        <end position="131"/>
    </location>
</feature>
<dbReference type="EMBL" id="RQXX01000001">
    <property type="protein sequence ID" value="RVV99859.1"/>
    <property type="molecule type" value="Genomic_DNA"/>
</dbReference>
<gene>
    <name evidence="3" type="ORF">EKE94_04100</name>
</gene>
<dbReference type="OrthoDB" id="7476630at2"/>
<dbReference type="AlphaFoldDB" id="A0A438AMG7"/>
<feature type="domain" description="DUF6456" evidence="2">
    <location>
        <begin position="254"/>
        <end position="389"/>
    </location>
</feature>
<comment type="caution">
    <text evidence="3">The sequence shown here is derived from an EMBL/GenBank/DDBJ whole genome shotgun (WGS) entry which is preliminary data.</text>
</comment>
<name>A0A438AMG7_9RHOB</name>
<dbReference type="InterPro" id="IPR045599">
    <property type="entry name" value="DUF6456"/>
</dbReference>
<evidence type="ECO:0000313" key="4">
    <source>
        <dbReference type="Proteomes" id="UP000285908"/>
    </source>
</evidence>
<protein>
    <submittedName>
        <fullName evidence="3">Helix-turn-helix domain-containing protein</fullName>
    </submittedName>
</protein>
<proteinExistence type="predicted"/>